<feature type="compositionally biased region" description="Polar residues" evidence="3">
    <location>
        <begin position="51"/>
        <end position="63"/>
    </location>
</feature>
<dbReference type="Proteomes" id="UP000807469">
    <property type="component" value="Unassembled WGS sequence"/>
</dbReference>
<keyword evidence="6" id="KW-1185">Reference proteome</keyword>
<evidence type="ECO:0000313" key="5">
    <source>
        <dbReference type="EMBL" id="KAF9484361.1"/>
    </source>
</evidence>
<accession>A0A9P5ZBH1</accession>
<name>A0A9P5ZBH1_9AGAR</name>
<dbReference type="GO" id="GO:0033565">
    <property type="term" value="C:ESCRT-0 complex"/>
    <property type="evidence" value="ECO:0007669"/>
    <property type="project" value="TreeGrafter"/>
</dbReference>
<dbReference type="InterPro" id="IPR036028">
    <property type="entry name" value="SH3-like_dom_sf"/>
</dbReference>
<evidence type="ECO:0000259" key="4">
    <source>
        <dbReference type="PROSITE" id="PS50002"/>
    </source>
</evidence>
<dbReference type="InterPro" id="IPR001452">
    <property type="entry name" value="SH3_domain"/>
</dbReference>
<evidence type="ECO:0000313" key="6">
    <source>
        <dbReference type="Proteomes" id="UP000807469"/>
    </source>
</evidence>
<gene>
    <name evidence="5" type="ORF">BDN70DRAFT_872626</name>
</gene>
<feature type="region of interest" description="Disordered" evidence="3">
    <location>
        <begin position="42"/>
        <end position="67"/>
    </location>
</feature>
<dbReference type="GO" id="GO:0043328">
    <property type="term" value="P:protein transport to vacuole involved in ubiquitin-dependent protein catabolic process via the multivesicular body sorting pathway"/>
    <property type="evidence" value="ECO:0007669"/>
    <property type="project" value="TreeGrafter"/>
</dbReference>
<dbReference type="FunFam" id="2.30.30.40:FF:000072">
    <property type="entry name" value="Unconventional Myosin IB"/>
    <property type="match status" value="1"/>
</dbReference>
<feature type="compositionally biased region" description="Low complexity" evidence="3">
    <location>
        <begin position="186"/>
        <end position="198"/>
    </location>
</feature>
<sequence length="271" mass="29002">MTNTAISYVLAQTQANIEFLLSAQQISQDDARDILAKLSAAPGFSDPRKSVSPSAMDNETNRSFPMPITPTISDAAPAIKPTPPKIAALSRPPPPIPSSFLFKARALWGYNENNNEAEDLRFSKDDIIDVIDDKNADWWRGRLRGNEGLFPSSYVSRIPQGPSHSEKVSANVPLPGNMYSPPYPPYQYQHQPPQNSYYGPPPGAPYPPYQGGPQPVPNQPAPNVVVNAAEPKKKHGFLQGSMGNTLAHSAVGGVGFGAGSAVGGGIINALF</sequence>
<dbReference type="EMBL" id="MU155144">
    <property type="protein sequence ID" value="KAF9484361.1"/>
    <property type="molecule type" value="Genomic_DNA"/>
</dbReference>
<dbReference type="Pfam" id="PF00018">
    <property type="entry name" value="SH3_1"/>
    <property type="match status" value="1"/>
</dbReference>
<protein>
    <submittedName>
        <fullName evidence="5">SH3-domain-containing protein</fullName>
    </submittedName>
</protein>
<evidence type="ECO:0000256" key="3">
    <source>
        <dbReference type="SAM" id="MobiDB-lite"/>
    </source>
</evidence>
<dbReference type="InterPro" id="IPR050670">
    <property type="entry name" value="STAM"/>
</dbReference>
<feature type="compositionally biased region" description="Pro residues" evidence="3">
    <location>
        <begin position="199"/>
        <end position="220"/>
    </location>
</feature>
<reference evidence="5" key="1">
    <citation type="submission" date="2020-11" db="EMBL/GenBank/DDBJ databases">
        <authorList>
            <consortium name="DOE Joint Genome Institute"/>
            <person name="Ahrendt S."/>
            <person name="Riley R."/>
            <person name="Andreopoulos W."/>
            <person name="Labutti K."/>
            <person name="Pangilinan J."/>
            <person name="Ruiz-Duenas F.J."/>
            <person name="Barrasa J.M."/>
            <person name="Sanchez-Garcia M."/>
            <person name="Camarero S."/>
            <person name="Miyauchi S."/>
            <person name="Serrano A."/>
            <person name="Linde D."/>
            <person name="Babiker R."/>
            <person name="Drula E."/>
            <person name="Ayuso-Fernandez I."/>
            <person name="Pacheco R."/>
            <person name="Padilla G."/>
            <person name="Ferreira P."/>
            <person name="Barriuso J."/>
            <person name="Kellner H."/>
            <person name="Castanera R."/>
            <person name="Alfaro M."/>
            <person name="Ramirez L."/>
            <person name="Pisabarro A.G."/>
            <person name="Kuo A."/>
            <person name="Tritt A."/>
            <person name="Lipzen A."/>
            <person name="He G."/>
            <person name="Yan M."/>
            <person name="Ng V."/>
            <person name="Cullen D."/>
            <person name="Martin F."/>
            <person name="Rosso M.-N."/>
            <person name="Henrissat B."/>
            <person name="Hibbett D."/>
            <person name="Martinez A.T."/>
            <person name="Grigoriev I.V."/>
        </authorList>
    </citation>
    <scope>NUCLEOTIDE SEQUENCE</scope>
    <source>
        <strain evidence="5">CIRM-BRFM 674</strain>
    </source>
</reference>
<organism evidence="5 6">
    <name type="scientific">Pholiota conissans</name>
    <dbReference type="NCBI Taxonomy" id="109636"/>
    <lineage>
        <taxon>Eukaryota</taxon>
        <taxon>Fungi</taxon>
        <taxon>Dikarya</taxon>
        <taxon>Basidiomycota</taxon>
        <taxon>Agaricomycotina</taxon>
        <taxon>Agaricomycetes</taxon>
        <taxon>Agaricomycetidae</taxon>
        <taxon>Agaricales</taxon>
        <taxon>Agaricineae</taxon>
        <taxon>Strophariaceae</taxon>
        <taxon>Pholiota</taxon>
    </lineage>
</organism>
<dbReference type="PRINTS" id="PR00452">
    <property type="entry name" value="SH3DOMAIN"/>
</dbReference>
<feature type="region of interest" description="Disordered" evidence="3">
    <location>
        <begin position="181"/>
        <end position="220"/>
    </location>
</feature>
<dbReference type="OrthoDB" id="5983572at2759"/>
<keyword evidence="1 2" id="KW-0728">SH3 domain</keyword>
<dbReference type="PANTHER" id="PTHR45929:SF3">
    <property type="entry name" value="JAK PATHWAY SIGNAL TRANSDUCTION ADAPTOR MOLECULE"/>
    <property type="match status" value="1"/>
</dbReference>
<proteinExistence type="predicted"/>
<dbReference type="Gene3D" id="2.30.30.40">
    <property type="entry name" value="SH3 Domains"/>
    <property type="match status" value="1"/>
</dbReference>
<dbReference type="AlphaFoldDB" id="A0A9P5ZBH1"/>
<evidence type="ECO:0000256" key="1">
    <source>
        <dbReference type="ARBA" id="ARBA00022443"/>
    </source>
</evidence>
<dbReference type="SUPFAM" id="SSF50044">
    <property type="entry name" value="SH3-domain"/>
    <property type="match status" value="1"/>
</dbReference>
<comment type="caution">
    <text evidence="5">The sequence shown here is derived from an EMBL/GenBank/DDBJ whole genome shotgun (WGS) entry which is preliminary data.</text>
</comment>
<feature type="domain" description="SH3" evidence="4">
    <location>
        <begin position="99"/>
        <end position="160"/>
    </location>
</feature>
<dbReference type="PANTHER" id="PTHR45929">
    <property type="entry name" value="JAK PATHWAY SIGNAL TRANSDUCTION ADAPTOR MOLECULE"/>
    <property type="match status" value="1"/>
</dbReference>
<dbReference type="SMART" id="SM00326">
    <property type="entry name" value="SH3"/>
    <property type="match status" value="1"/>
</dbReference>
<evidence type="ECO:0000256" key="2">
    <source>
        <dbReference type="PROSITE-ProRule" id="PRU00192"/>
    </source>
</evidence>
<dbReference type="PROSITE" id="PS50002">
    <property type="entry name" value="SH3"/>
    <property type="match status" value="1"/>
</dbReference>